<protein>
    <submittedName>
        <fullName evidence="1">Uncharacterized protein</fullName>
    </submittedName>
</protein>
<accession>A0A5J5EP69</accession>
<dbReference type="AlphaFoldDB" id="A0A5J5EP69"/>
<comment type="caution">
    <text evidence="1">The sequence shown here is derived from an EMBL/GenBank/DDBJ whole genome shotgun (WGS) entry which is preliminary data.</text>
</comment>
<dbReference type="InParanoid" id="A0A5J5EP69"/>
<gene>
    <name evidence="1" type="ORF">FN846DRAFT_910153</name>
</gene>
<evidence type="ECO:0000313" key="2">
    <source>
        <dbReference type="Proteomes" id="UP000326924"/>
    </source>
</evidence>
<sequence>MYDLDDSSKTRLVHLDTDIRPHTDPMRSSRYAIAFSPDLQLLSVRHYIFHIGSPRDTLAGNPITLPLQDTFDAWEACISSCNKYLAQAAEKVLKLFEVNVDEQSVQLLWERPWKSLEELDVSICIYSMQFHPTLPLLLVRSRNGFFVIDVVLRMVWYGPGRSSTNPLFSECGRYLCCPCDEISNIETDQGVPSVPVEWVAVLSEASFYSGNSSITTEEVFGFYYPRFPSPVYSSHMIFIGESRIDGLLLGAVQANVQAGEDYRNRAKQLCLSVLPKRLGKTAGYILLPVRVTEDPRIRLVFLPEGAPEVITLNLTWEYLKAELLRLLPSTIQPLDLGTALKVYENAFDLDTWDCDWFANTFASTSDDTHTDERESTI</sequence>
<dbReference type="Proteomes" id="UP000326924">
    <property type="component" value="Unassembled WGS sequence"/>
</dbReference>
<name>A0A5J5EP69_9PEZI</name>
<dbReference type="SUPFAM" id="SSF82171">
    <property type="entry name" value="DPP6 N-terminal domain-like"/>
    <property type="match status" value="1"/>
</dbReference>
<evidence type="ECO:0000313" key="1">
    <source>
        <dbReference type="EMBL" id="KAA8898266.1"/>
    </source>
</evidence>
<keyword evidence="2" id="KW-1185">Reference proteome</keyword>
<proteinExistence type="predicted"/>
<organism evidence="1 2">
    <name type="scientific">Sphaerosporella brunnea</name>
    <dbReference type="NCBI Taxonomy" id="1250544"/>
    <lineage>
        <taxon>Eukaryota</taxon>
        <taxon>Fungi</taxon>
        <taxon>Dikarya</taxon>
        <taxon>Ascomycota</taxon>
        <taxon>Pezizomycotina</taxon>
        <taxon>Pezizomycetes</taxon>
        <taxon>Pezizales</taxon>
        <taxon>Pyronemataceae</taxon>
        <taxon>Sphaerosporella</taxon>
    </lineage>
</organism>
<reference evidence="1 2" key="1">
    <citation type="submission" date="2019-09" db="EMBL/GenBank/DDBJ databases">
        <title>Draft genome of the ectomycorrhizal ascomycete Sphaerosporella brunnea.</title>
        <authorList>
            <consortium name="DOE Joint Genome Institute"/>
            <person name="Benucci G.M."/>
            <person name="Marozzi G."/>
            <person name="Antonielli L."/>
            <person name="Sanchez S."/>
            <person name="Marco P."/>
            <person name="Wang X."/>
            <person name="Falini L.B."/>
            <person name="Barry K."/>
            <person name="Haridas S."/>
            <person name="Lipzen A."/>
            <person name="Labutti K."/>
            <person name="Grigoriev I.V."/>
            <person name="Murat C."/>
            <person name="Martin F."/>
            <person name="Albertini E."/>
            <person name="Donnini D."/>
            <person name="Bonito G."/>
        </authorList>
    </citation>
    <scope>NUCLEOTIDE SEQUENCE [LARGE SCALE GENOMIC DNA]</scope>
    <source>
        <strain evidence="1 2">Sb_GMNB300</strain>
    </source>
</reference>
<dbReference type="EMBL" id="VXIS01000188">
    <property type="protein sequence ID" value="KAA8898266.1"/>
    <property type="molecule type" value="Genomic_DNA"/>
</dbReference>